<evidence type="ECO:0000313" key="2">
    <source>
        <dbReference type="Proteomes" id="UP000596202"/>
    </source>
</evidence>
<dbReference type="Proteomes" id="UP000596202">
    <property type="component" value="Chromosome"/>
</dbReference>
<evidence type="ECO:0000313" key="1">
    <source>
        <dbReference type="EMBL" id="QQT99959.1"/>
    </source>
</evidence>
<dbReference type="AlphaFoldDB" id="A0A9Q7EB26"/>
<proteinExistence type="predicted"/>
<sequence>MKDWSEVKFQAYNGLDTDYKAEVIAYYIWKRHPEIDGVLLKRLGGNNRSFHKDLKQIKEEFTDVKEKIISVESYREGLYDYLPEGIFHPPSLKHSQHNIVDVVEQIRQEKRVEQKQRTFFQPFELEVYFCQLKAFEVMDSLDGLNLRNHFVAILEELWPLLNLLDDRNAQVFAYLLPHFHAARGKRIWIEQCLIALLQVPIQISFTSSQIEVFDAMSATITLGDLQLGLTTVLADAYCDGGLNWKIEFGPIPYEELHLYLEGSPLRRLLQAIYDYCLPNTATAIETFVTLPTEHAFEISTNNNSLLGYSTYL</sequence>
<dbReference type="RefSeq" id="WP_002988719.1">
    <property type="nucleotide sequence ID" value="NZ_CP068108.1"/>
</dbReference>
<evidence type="ECO:0008006" key="3">
    <source>
        <dbReference type="Google" id="ProtNLM"/>
    </source>
</evidence>
<dbReference type="EMBL" id="CP068108">
    <property type="protein sequence ID" value="QQT99959.1"/>
    <property type="molecule type" value="Genomic_DNA"/>
</dbReference>
<name>A0A9Q7EB26_MYROD</name>
<gene>
    <name evidence="1" type="ORF">I6I88_17635</name>
</gene>
<accession>A0A9Q7EB26</accession>
<dbReference type="OrthoDB" id="1411058at2"/>
<protein>
    <recommendedName>
        <fullName evidence="3">Type VI secretion, VasB, ImpH, VC_A0111</fullName>
    </recommendedName>
</protein>
<organism evidence="1 2">
    <name type="scientific">Myroides odoratus</name>
    <name type="common">Flavobacterium odoratum</name>
    <dbReference type="NCBI Taxonomy" id="256"/>
    <lineage>
        <taxon>Bacteria</taxon>
        <taxon>Pseudomonadati</taxon>
        <taxon>Bacteroidota</taxon>
        <taxon>Flavobacteriia</taxon>
        <taxon>Flavobacteriales</taxon>
        <taxon>Flavobacteriaceae</taxon>
        <taxon>Myroides</taxon>
    </lineage>
</organism>
<dbReference type="GeneID" id="93529509"/>
<reference evidence="1 2" key="1">
    <citation type="submission" date="2021-01" db="EMBL/GenBank/DDBJ databases">
        <title>FDA dAtabase for Regulatory Grade micrObial Sequences (FDA-ARGOS): Supporting development and validation of Infectious Disease Dx tests.</title>
        <authorList>
            <person name="Sproer C."/>
            <person name="Gronow S."/>
            <person name="Severitt S."/>
            <person name="Schroder I."/>
            <person name="Tallon L."/>
            <person name="Sadzewicz L."/>
            <person name="Zhao X."/>
            <person name="Boylan J."/>
            <person name="Ott S."/>
            <person name="Bowen H."/>
            <person name="Vavikolanu K."/>
            <person name="Mehta A."/>
            <person name="Aluvathingal J."/>
            <person name="Nadendla S."/>
            <person name="Lowell S."/>
            <person name="Myers T."/>
            <person name="Yan Y."/>
            <person name="Sichtig H."/>
        </authorList>
    </citation>
    <scope>NUCLEOTIDE SEQUENCE [LARGE SCALE GENOMIC DNA]</scope>
    <source>
        <strain evidence="1 2">FDAARGOS_1131</strain>
    </source>
</reference>